<name>A0A432XG38_9GAMM</name>
<keyword evidence="1" id="KW-0812">Transmembrane</keyword>
<feature type="transmembrane region" description="Helical" evidence="1">
    <location>
        <begin position="33"/>
        <end position="53"/>
    </location>
</feature>
<keyword evidence="1" id="KW-0472">Membrane</keyword>
<dbReference type="EMBL" id="PIPT01000005">
    <property type="protein sequence ID" value="RUO47739.1"/>
    <property type="molecule type" value="Genomic_DNA"/>
</dbReference>
<dbReference type="InterPro" id="IPR025489">
    <property type="entry name" value="DUF4381"/>
</dbReference>
<reference evidence="3" key="1">
    <citation type="journal article" date="2018" name="Front. Microbiol.">
        <title>Genome-Based Analysis Reveals the Taxonomy and Diversity of the Family Idiomarinaceae.</title>
        <authorList>
            <person name="Liu Y."/>
            <person name="Lai Q."/>
            <person name="Shao Z."/>
        </authorList>
    </citation>
    <scope>NUCLEOTIDE SEQUENCE [LARGE SCALE GENOMIC DNA]</scope>
    <source>
        <strain evidence="3">SW15</strain>
    </source>
</reference>
<accession>A0A432XG38</accession>
<protein>
    <recommendedName>
        <fullName evidence="4">DUF4381 domain-containing protein</fullName>
    </recommendedName>
</protein>
<dbReference type="AlphaFoldDB" id="A0A432XG38"/>
<evidence type="ECO:0000313" key="3">
    <source>
        <dbReference type="Proteomes" id="UP000286678"/>
    </source>
</evidence>
<dbReference type="Pfam" id="PF14316">
    <property type="entry name" value="DUF4381"/>
    <property type="match status" value="1"/>
</dbReference>
<evidence type="ECO:0000256" key="1">
    <source>
        <dbReference type="SAM" id="Phobius"/>
    </source>
</evidence>
<organism evidence="2 3">
    <name type="scientific">Pseudidiomarina aquimaris</name>
    <dbReference type="NCBI Taxonomy" id="641841"/>
    <lineage>
        <taxon>Bacteria</taxon>
        <taxon>Pseudomonadati</taxon>
        <taxon>Pseudomonadota</taxon>
        <taxon>Gammaproteobacteria</taxon>
        <taxon>Alteromonadales</taxon>
        <taxon>Idiomarinaceae</taxon>
        <taxon>Pseudidiomarina</taxon>
    </lineage>
</organism>
<proteinExistence type="predicted"/>
<sequence>MAGGHAVMSNPALSELNPIIAAPAASWWPLAPGWYVVAIVAIALVVGIITASIRAARRRRVKRAALRALQANASLNELNLLLKQACMGYYPRKHIAQLTGKAWRDFLVSHLSERNAARYYDLLVEVEQAAYRPAGKQQALQQRYAEFARTWLKQALPPSQQQRRAMND</sequence>
<evidence type="ECO:0008006" key="4">
    <source>
        <dbReference type="Google" id="ProtNLM"/>
    </source>
</evidence>
<evidence type="ECO:0000313" key="2">
    <source>
        <dbReference type="EMBL" id="RUO47739.1"/>
    </source>
</evidence>
<comment type="caution">
    <text evidence="2">The sequence shown here is derived from an EMBL/GenBank/DDBJ whole genome shotgun (WGS) entry which is preliminary data.</text>
</comment>
<dbReference type="Proteomes" id="UP000286678">
    <property type="component" value="Unassembled WGS sequence"/>
</dbReference>
<keyword evidence="1" id="KW-1133">Transmembrane helix</keyword>
<keyword evidence="3" id="KW-1185">Reference proteome</keyword>
<gene>
    <name evidence="2" type="ORF">CWE21_07820</name>
</gene>